<feature type="compositionally biased region" description="Gly residues" evidence="2">
    <location>
        <begin position="210"/>
        <end position="219"/>
    </location>
</feature>
<feature type="compositionally biased region" description="Polar residues" evidence="2">
    <location>
        <begin position="1719"/>
        <end position="1734"/>
    </location>
</feature>
<feature type="region of interest" description="Disordered" evidence="2">
    <location>
        <begin position="1588"/>
        <end position="1618"/>
    </location>
</feature>
<feature type="region of interest" description="Disordered" evidence="2">
    <location>
        <begin position="644"/>
        <end position="667"/>
    </location>
</feature>
<feature type="region of interest" description="Disordered" evidence="2">
    <location>
        <begin position="402"/>
        <end position="465"/>
    </location>
</feature>
<accession>A0A0G4HBZ8</accession>
<feature type="region of interest" description="Disordered" evidence="2">
    <location>
        <begin position="1929"/>
        <end position="1974"/>
    </location>
</feature>
<reference evidence="3" key="1">
    <citation type="submission" date="2014-11" db="EMBL/GenBank/DDBJ databases">
        <authorList>
            <person name="Otto D Thomas"/>
            <person name="Naeem Raeece"/>
        </authorList>
    </citation>
    <scope>NUCLEOTIDE SEQUENCE</scope>
</reference>
<proteinExistence type="predicted"/>
<feature type="compositionally biased region" description="Basic and acidic residues" evidence="2">
    <location>
        <begin position="734"/>
        <end position="746"/>
    </location>
</feature>
<feature type="compositionally biased region" description="Low complexity" evidence="2">
    <location>
        <begin position="502"/>
        <end position="522"/>
    </location>
</feature>
<feature type="compositionally biased region" description="Basic and acidic residues" evidence="2">
    <location>
        <begin position="2102"/>
        <end position="2122"/>
    </location>
</feature>
<feature type="region of interest" description="Disordered" evidence="2">
    <location>
        <begin position="1152"/>
        <end position="1190"/>
    </location>
</feature>
<feature type="region of interest" description="Disordered" evidence="2">
    <location>
        <begin position="477"/>
        <end position="566"/>
    </location>
</feature>
<feature type="region of interest" description="Disordered" evidence="2">
    <location>
        <begin position="1306"/>
        <end position="1330"/>
    </location>
</feature>
<protein>
    <submittedName>
        <fullName evidence="3">Uncharacterized protein</fullName>
    </submittedName>
</protein>
<feature type="region of interest" description="Disordered" evidence="2">
    <location>
        <begin position="682"/>
        <end position="772"/>
    </location>
</feature>
<feature type="compositionally biased region" description="Basic and acidic residues" evidence="2">
    <location>
        <begin position="1826"/>
        <end position="1836"/>
    </location>
</feature>
<feature type="region of interest" description="Disordered" evidence="2">
    <location>
        <begin position="2061"/>
        <end position="2152"/>
    </location>
</feature>
<evidence type="ECO:0000313" key="3">
    <source>
        <dbReference type="EMBL" id="CEM41299.1"/>
    </source>
</evidence>
<feature type="compositionally biased region" description="Low complexity" evidence="2">
    <location>
        <begin position="761"/>
        <end position="772"/>
    </location>
</feature>
<feature type="region of interest" description="Disordered" evidence="2">
    <location>
        <begin position="1643"/>
        <end position="1663"/>
    </location>
</feature>
<feature type="region of interest" description="Disordered" evidence="2">
    <location>
        <begin position="1806"/>
        <end position="1836"/>
    </location>
</feature>
<gene>
    <name evidence="3" type="ORF">Cvel_25931</name>
</gene>
<feature type="compositionally biased region" description="Basic residues" evidence="2">
    <location>
        <begin position="88"/>
        <end position="103"/>
    </location>
</feature>
<feature type="region of interest" description="Disordered" evidence="2">
    <location>
        <begin position="70"/>
        <end position="121"/>
    </location>
</feature>
<sequence length="2212" mass="238592">MQIVSSSSSSSSSCPNSVNVGGIPVVFTDHELCIFRTKACDRFMAGKCTWQEKLYRPQLCQFLFPSPSSSSSSSSEEDEGHPAWALGRNKRHKKQQRQRQRNKQKGERSRERIPKPRRPVTDCPFRHACPFAHSREEQMYHPLMYKQVLCEIHRQRPGSCVRTYCPLAHSAEETAERVKTTVVDLKSPSFLFPIGGHQSNQQGAHAPNPSGGGDGGLDSEGGSATVRVLTSGGVGGAYPPPEGILLLSLRRRSKKKGAEQNAQAVMAAAQTCALPPLYTGADEADAHMVQRWAEKRRQGRERAALSRLSGASASSAKTAAQEKPVFLEKRLLSCGRPPSAECSPGRAAWGGACSPYSFELSEPRTGQQREFENETLAVTFGSARQRLQQGQVTPVASTCQRLLPTSLPLPPTEHRWNRTGAERESPPHRTKDTTRTSEGQEGEVASSKTDRRETETVPDLSSDLDLDFLTNQRDRLLSAESLSPTRSKIEDPDIPPPPLPLPSFSHFPLANSSSSSRNGNRNTHLIVPDWTALPLPSSPSPPTSAEPHLPPHQNFGHRGEGGGGVPLPGGWGLPPLPHPPGPWGVAAATQPSASSGVSSYVAAPIVPLPFSQRAPAMFFPFSQRAPAFPYQSLQRAPVSLAPSRVPSEQTVVPGAPPSRPLSGVHPHAAAPVLEGDHAGVAMGEEEGSAETERESQETAAPIESLSENVSAVLSPPQAVSDERERNGGSQGVQLEERERERERRGQQDPPHGFIQQRPHRLPFLSSDSLPSSTPSQFRLPVLPVGGEAVGGCRGIMDPGENRSTRSTISQQQNQSLRAGMETRSHELRHPFFPLPVPPVHSNEPSTEAFYSPSPSAPAPSVSWEGNPVSAASSFTGALSSREAFGTEGERTAALQPSGGTRPPFPSPSASPRVPSDKSVHVNRITAERRRMPSRGQQLTNTATRAREEEGGSRETPLPPLPRPLPPRPTALETAVAETVQETDSVSGDTPGLCRGGVGADAVSATASTHPGTGTGRASGNGLSFSCVEWGGSREVQRHNESSSPPPRFPHDVPGSAIQSPSYRPPLPSGLPGLTAVRPPSHSPQLPSHPFTQETHRPTQQGRPPYPSEEREKSGQQSSRLHRSLPNAEHSPARGLTSEKSLWASSNSHLVESLSLSGSPAPPQIQGGGAILQQQQQQHVEQEEEEGGIGVWGPGSILISSALPSREADPISVSASASSMGISPVETEVVETHSRSLPFRAQIPPQDHRQGAKKTGLACPPRASLCVVDVPLHDGALVACLADSLTRLVGVDAGSLLHRHLKKEVEQQSEPKCTLEGEQRPSSSSTPRKSRVRLATLPGLCGEMCSTHAPRVEAGIFPPIVNVTVRSHKAHGGGGYRFRTQVAAELDFSSFSPPCISSLRLLKNELPQNRPNNTVPPASSDLSLFAPWRDEWGLDEVLRHGMYLEGRQQAGGVVSLSPRDAALWLAGKGNGNPSECSEREGGGASLVEGLIGLLVALLKFLVELQARNKILAPLPKAPSFVLSLTKTEGGREMNDEGNPDAAADRGQGNKGGHGGKGVCGHVSLHFDPCSISAATVELWTAEAATGFCSSSSWSDPDDDSLDPPPGGEAQRERGRGRETVSWGISEETRRALVRQLRRRLLRPEGERESEVDPPTFPSVAEARGVDQESASVSVRSVRSSLCGCEWWSPALKTRVRLMKEMVEKGLPELRNGAAFSQCQQTQSGALGTRRGSNSGAAGPRRRLPYSSGGRSEMKQTELEEQCRLLYRRFNTWACVGLCRDVLCLSLASSEESGAEKMERGIAIPPDRSQVMLDEGHGKSSRAGKGSRGKETGEARQTVDEVTRSVLTWLPRGGFEESLWKHFLGTLLENEQQNEEARRQIVGGPHLVSSCVSAFTLLHHPIFWSASSSSTEAEDRPLNVLRGCVMTAGFWRDGEEGEEEKEEGSKGTETDQEESKWGQSAKERTPFRDTGKEEKVIEGRTKHVVEQEEESKKWYEMVISPQSTKWPDFKEHLCRIVLTSSSAHSVRSSFGSPFLSMSSLSVPLSLAWIVSVFESFLLSLPDEEGEPDSVEPCSFSSGEEGNPPPIGPHVNEAVSSSSTSNRGRGAEKETETEIEAGDHGDERGNGGLHLNTSPAERRTKREIRSAAPTGTPADDVCVPVRLNSHAMMHERRSSEASSLLMATREETPHLVLSLFDRFAYAMTSSLQPETADGF</sequence>
<feature type="compositionally biased region" description="Polar residues" evidence="2">
    <location>
        <begin position="2091"/>
        <end position="2100"/>
    </location>
</feature>
<dbReference type="PANTHER" id="PTHR13037:SF24">
    <property type="entry name" value="POLYCOMB PROTEIN PCL-RELATED"/>
    <property type="match status" value="1"/>
</dbReference>
<feature type="compositionally biased region" description="Pro residues" evidence="2">
    <location>
        <begin position="536"/>
        <end position="550"/>
    </location>
</feature>
<keyword evidence="1" id="KW-0945">Host-virus interaction</keyword>
<feature type="compositionally biased region" description="Polar residues" evidence="2">
    <location>
        <begin position="934"/>
        <end position="943"/>
    </location>
</feature>
<feature type="compositionally biased region" description="Basic and acidic residues" evidence="2">
    <location>
        <begin position="1608"/>
        <end position="1617"/>
    </location>
</feature>
<feature type="compositionally biased region" description="Low complexity" evidence="2">
    <location>
        <begin position="1078"/>
        <end position="1089"/>
    </location>
</feature>
<feature type="region of interest" description="Disordered" evidence="2">
    <location>
        <begin position="193"/>
        <end position="224"/>
    </location>
</feature>
<feature type="compositionally biased region" description="Basic and acidic residues" evidence="2">
    <location>
        <begin position="2133"/>
        <end position="2142"/>
    </location>
</feature>
<dbReference type="PANTHER" id="PTHR13037">
    <property type="entry name" value="FORMIN"/>
    <property type="match status" value="1"/>
</dbReference>
<feature type="region of interest" description="Disordered" evidence="2">
    <location>
        <begin position="840"/>
        <end position="968"/>
    </location>
</feature>
<name>A0A0G4HBZ8_9ALVE</name>
<feature type="compositionally biased region" description="Basic and acidic residues" evidence="2">
    <location>
        <begin position="914"/>
        <end position="930"/>
    </location>
</feature>
<feature type="region of interest" description="Disordered" evidence="2">
    <location>
        <begin position="1033"/>
        <end position="1137"/>
    </location>
</feature>
<feature type="compositionally biased region" description="Basic and acidic residues" evidence="2">
    <location>
        <begin position="1941"/>
        <end position="1974"/>
    </location>
</feature>
<feature type="compositionally biased region" description="Polar residues" evidence="2">
    <location>
        <begin position="869"/>
        <end position="878"/>
    </location>
</feature>
<feature type="region of interest" description="Disordered" evidence="2">
    <location>
        <begin position="1719"/>
        <end position="1751"/>
    </location>
</feature>
<evidence type="ECO:0000256" key="1">
    <source>
        <dbReference type="ARBA" id="ARBA00022581"/>
    </source>
</evidence>
<feature type="compositionally biased region" description="Pro residues" evidence="2">
    <location>
        <begin position="956"/>
        <end position="968"/>
    </location>
</feature>
<feature type="region of interest" description="Disordered" evidence="2">
    <location>
        <begin position="1528"/>
        <end position="1553"/>
    </location>
</feature>
<feature type="compositionally biased region" description="Basic and acidic residues" evidence="2">
    <location>
        <begin position="412"/>
        <end position="435"/>
    </location>
</feature>
<organism evidence="3">
    <name type="scientific">Chromera velia CCMP2878</name>
    <dbReference type="NCBI Taxonomy" id="1169474"/>
    <lineage>
        <taxon>Eukaryota</taxon>
        <taxon>Sar</taxon>
        <taxon>Alveolata</taxon>
        <taxon>Colpodellida</taxon>
        <taxon>Chromeraceae</taxon>
        <taxon>Chromera</taxon>
    </lineage>
</organism>
<feature type="compositionally biased region" description="Basic and acidic residues" evidence="2">
    <location>
        <begin position="104"/>
        <end position="114"/>
    </location>
</feature>
<evidence type="ECO:0000256" key="2">
    <source>
        <dbReference type="SAM" id="MobiDB-lite"/>
    </source>
</evidence>
<dbReference type="EMBL" id="CDMZ01002204">
    <property type="protein sequence ID" value="CEM41299.1"/>
    <property type="molecule type" value="Genomic_DNA"/>
</dbReference>
<dbReference type="VEuPathDB" id="CryptoDB:Cvel_25931"/>